<dbReference type="InterPro" id="IPR027417">
    <property type="entry name" value="P-loop_NTPase"/>
</dbReference>
<dbReference type="Gene3D" id="3.40.50.300">
    <property type="entry name" value="P-loop containing nucleotide triphosphate hydrolases"/>
    <property type="match status" value="1"/>
</dbReference>
<organism evidence="3 4">
    <name type="scientific">Streptomyces melanogenes</name>
    <dbReference type="NCBI Taxonomy" id="67326"/>
    <lineage>
        <taxon>Bacteria</taxon>
        <taxon>Bacillati</taxon>
        <taxon>Actinomycetota</taxon>
        <taxon>Actinomycetes</taxon>
        <taxon>Kitasatosporales</taxon>
        <taxon>Streptomycetaceae</taxon>
        <taxon>Streptomyces</taxon>
    </lineage>
</organism>
<dbReference type="Pfam" id="PF09848">
    <property type="entry name" value="SLFN-g3_helicase"/>
    <property type="match status" value="1"/>
</dbReference>
<keyword evidence="4" id="KW-1185">Reference proteome</keyword>
<dbReference type="InterPro" id="IPR003593">
    <property type="entry name" value="AAA+_ATPase"/>
</dbReference>
<dbReference type="InterPro" id="IPR018647">
    <property type="entry name" value="SLFN_3-like_DNA/RNA_helicase"/>
</dbReference>
<evidence type="ECO:0000313" key="4">
    <source>
        <dbReference type="Proteomes" id="UP001432060"/>
    </source>
</evidence>
<protein>
    <submittedName>
        <fullName evidence="3">DUF2075 domain-containing protein</fullName>
    </submittedName>
</protein>
<reference evidence="3" key="1">
    <citation type="submission" date="2022-10" db="EMBL/GenBank/DDBJ databases">
        <title>The complete genomes of actinobacterial strains from the NBC collection.</title>
        <authorList>
            <person name="Joergensen T.S."/>
            <person name="Alvarez Arevalo M."/>
            <person name="Sterndorff E.B."/>
            <person name="Faurdal D."/>
            <person name="Vuksanovic O."/>
            <person name="Mourched A.-S."/>
            <person name="Charusanti P."/>
            <person name="Shaw S."/>
            <person name="Blin K."/>
            <person name="Weber T."/>
        </authorList>
    </citation>
    <scope>NUCLEOTIDE SEQUENCE</scope>
    <source>
        <strain evidence="3">NBC_00668</strain>
    </source>
</reference>
<dbReference type="SUPFAM" id="SSF52540">
    <property type="entry name" value="P-loop containing nucleoside triphosphate hydrolases"/>
    <property type="match status" value="1"/>
</dbReference>
<evidence type="ECO:0000259" key="2">
    <source>
        <dbReference type="SMART" id="SM00382"/>
    </source>
</evidence>
<evidence type="ECO:0000313" key="3">
    <source>
        <dbReference type="EMBL" id="WUT82716.1"/>
    </source>
</evidence>
<dbReference type="Proteomes" id="UP001432060">
    <property type="component" value="Chromosome"/>
</dbReference>
<sequence>MLFRASAAAVAAEILAGSLFLRMTEQFAHVHGHTPGTSEVRSWEASIPVLVNALNDAGLGQVEVLLEYGLPLNSKRADAVLAGTHPTTGEPSYVVVELKQWSGADPDDDDPSLCRVDAYARPVLNPILQVRGCCDYLVSFNGALAEHPARLSGVAFLHNATEFGISGLYEAEEDAYGQLFSGERRGELMSFLRRRLAPAPGGDAADALLQGKVGPSKQLMALAAEEVREREQFVLLDEQQVAYRLVMNAVRRAKRSDHKEVVIVTGGPGTGKSVIALSLLGDLYRKGVPALHATGSQSFTKTMRKVAGARRREVQDLFKYFNSFVSAERNGVDVLICDEAHRIRETSANRYTKAALRSSRRQVEELIDAARVPVFLLDEHQVVRPGEMGTVAEIKAAAADKGLACRVVPLDSQFRCGGSDAYVRWVVRLLGLEPGGALPWDPDGRMELLVADTPEEMERFLAARREREYSARISAGYCWPWTKEIPVGQTLPTDVVIGQWARPWNVFGDRAVAGAPPAALWATDPAGFGQIGCVYTAQGFEYDWSGVIIGPDLVWRGDRWVTDRTASKDPVFKKSTPDGDVDRLIRNTYKVLLTRGMVGTVMYSSDAETRDKLRQLVTGVHPAVSAVRRGEGPATAVVSAEPRRAGPGRAE</sequence>
<accession>A0ABZ1XIN7</accession>
<name>A0ABZ1XIN7_9ACTN</name>
<dbReference type="CDD" id="cd00009">
    <property type="entry name" value="AAA"/>
    <property type="match status" value="1"/>
</dbReference>
<proteinExistence type="predicted"/>
<feature type="domain" description="AAA+ ATPase" evidence="2">
    <location>
        <begin position="258"/>
        <end position="387"/>
    </location>
</feature>
<feature type="region of interest" description="Disordered" evidence="1">
    <location>
        <begin position="628"/>
        <end position="651"/>
    </location>
</feature>
<dbReference type="SMART" id="SM00382">
    <property type="entry name" value="AAA"/>
    <property type="match status" value="1"/>
</dbReference>
<dbReference type="EMBL" id="CP109019">
    <property type="protein sequence ID" value="WUT82716.1"/>
    <property type="molecule type" value="Genomic_DNA"/>
</dbReference>
<dbReference type="RefSeq" id="WP_329397892.1">
    <property type="nucleotide sequence ID" value="NZ_CP109019.1"/>
</dbReference>
<gene>
    <name evidence="3" type="ORF">OG515_11155</name>
</gene>
<evidence type="ECO:0000256" key="1">
    <source>
        <dbReference type="SAM" id="MobiDB-lite"/>
    </source>
</evidence>